<proteinExistence type="predicted"/>
<dbReference type="Proteomes" id="UP001298753">
    <property type="component" value="Unassembled WGS sequence"/>
</dbReference>
<keyword evidence="1" id="KW-0812">Transmembrane</keyword>
<keyword evidence="1" id="KW-0472">Membrane</keyword>
<keyword evidence="4" id="KW-1185">Reference proteome</keyword>
<keyword evidence="1" id="KW-1133">Transmembrane helix</keyword>
<dbReference type="AlphaFoldDB" id="A0AAW4VW43"/>
<protein>
    <submittedName>
        <fullName evidence="3">SHOCT domain-containing protein</fullName>
    </submittedName>
</protein>
<dbReference type="EMBL" id="JAJEPX010000023">
    <property type="protein sequence ID" value="MCC2177147.1"/>
    <property type="molecule type" value="Genomic_DNA"/>
</dbReference>
<name>A0AAW4VW43_9FIRM</name>
<dbReference type="RefSeq" id="WP_227600806.1">
    <property type="nucleotide sequence ID" value="NZ_JAJEPX010000023.1"/>
</dbReference>
<accession>A0AAW4VW43</accession>
<dbReference type="InterPro" id="IPR018649">
    <property type="entry name" value="SHOCT"/>
</dbReference>
<gene>
    <name evidence="3" type="ORF">LKD22_08410</name>
</gene>
<evidence type="ECO:0000313" key="4">
    <source>
        <dbReference type="Proteomes" id="UP001298753"/>
    </source>
</evidence>
<feature type="domain" description="SHOCT" evidence="2">
    <location>
        <begin position="309"/>
        <end position="336"/>
    </location>
</feature>
<evidence type="ECO:0000256" key="1">
    <source>
        <dbReference type="SAM" id="Phobius"/>
    </source>
</evidence>
<reference evidence="3 4" key="1">
    <citation type="submission" date="2021-10" db="EMBL/GenBank/DDBJ databases">
        <title>Anaerobic single-cell dispensing facilitates the cultivation of human gut bacteria.</title>
        <authorList>
            <person name="Afrizal A."/>
        </authorList>
    </citation>
    <scope>NUCLEOTIDE SEQUENCE [LARGE SCALE GENOMIC DNA]</scope>
    <source>
        <strain evidence="3 4">CLA-AA-H270</strain>
    </source>
</reference>
<evidence type="ECO:0000313" key="3">
    <source>
        <dbReference type="EMBL" id="MCC2177147.1"/>
    </source>
</evidence>
<feature type="transmembrane region" description="Helical" evidence="1">
    <location>
        <begin position="209"/>
        <end position="239"/>
    </location>
</feature>
<organism evidence="3 4">
    <name type="scientific">Agathobaculum butyriciproducens</name>
    <dbReference type="NCBI Taxonomy" id="1628085"/>
    <lineage>
        <taxon>Bacteria</taxon>
        <taxon>Bacillati</taxon>
        <taxon>Bacillota</taxon>
        <taxon>Clostridia</taxon>
        <taxon>Eubacteriales</taxon>
        <taxon>Butyricicoccaceae</taxon>
        <taxon>Agathobaculum</taxon>
    </lineage>
</organism>
<sequence>MSKNVVATIREDAPFVPAGRYYLFSEPAAWTLMPTDEGSGQLPLTLDKGTYTLTADAAPTEPDEMQGMLRVYKLRPIALTLTDSSGNHAALSVSYGADNLAVLQSWGFDCRSAGEPTDKPAETFTVAVKNGGGLLPKAKLEVWRDGDAMRFFRRDKGLYTGKGSLQSGELPVRSIRSVKAAGELRREAYQVHGTEGGLMTGRAIAIGSALALVFGLFGTLLLNIVGLVIGIVIGIIVGIQTSLQEGEPDRTEYREVDERSTAVEIDAPTGGAATLFFEPQAMESFAKLLTFEEMRGEARKTAPKADMIDQLERLAGLHEKGHLTDEEFEQAKARLLGKI</sequence>
<dbReference type="Pfam" id="PF09851">
    <property type="entry name" value="SHOCT"/>
    <property type="match status" value="1"/>
</dbReference>
<evidence type="ECO:0000259" key="2">
    <source>
        <dbReference type="Pfam" id="PF09851"/>
    </source>
</evidence>
<comment type="caution">
    <text evidence="3">The sequence shown here is derived from an EMBL/GenBank/DDBJ whole genome shotgun (WGS) entry which is preliminary data.</text>
</comment>
<dbReference type="GeneID" id="98659815"/>